<dbReference type="CDD" id="cd00086">
    <property type="entry name" value="homeodomain"/>
    <property type="match status" value="1"/>
</dbReference>
<evidence type="ECO:0000256" key="1">
    <source>
        <dbReference type="ARBA" id="ARBA00004123"/>
    </source>
</evidence>
<dbReference type="AlphaFoldDB" id="A0AAN9U2W2"/>
<feature type="region of interest" description="Disordered" evidence="7">
    <location>
        <begin position="89"/>
        <end position="163"/>
    </location>
</feature>
<dbReference type="GO" id="GO:0000977">
    <property type="term" value="F:RNA polymerase II transcription regulatory region sequence-specific DNA binding"/>
    <property type="evidence" value="ECO:0007669"/>
    <property type="project" value="TreeGrafter"/>
</dbReference>
<dbReference type="Gene3D" id="1.10.10.60">
    <property type="entry name" value="Homeodomain-like"/>
    <property type="match status" value="1"/>
</dbReference>
<dbReference type="GO" id="GO:0030182">
    <property type="term" value="P:neuron differentiation"/>
    <property type="evidence" value="ECO:0007669"/>
    <property type="project" value="TreeGrafter"/>
</dbReference>
<comment type="subcellular location">
    <subcellularLocation>
        <location evidence="1 5 6">Nucleus</location>
    </subcellularLocation>
</comment>
<feature type="DNA-binding region" description="Homeobox" evidence="5">
    <location>
        <begin position="158"/>
        <end position="204"/>
    </location>
</feature>
<keyword evidence="8" id="KW-1133">Transmembrane helix</keyword>
<dbReference type="InterPro" id="IPR009057">
    <property type="entry name" value="Homeodomain-like_sf"/>
</dbReference>
<name>A0AAN9U2W2_9HEMI</name>
<dbReference type="PANTHER" id="PTHR24208">
    <property type="entry name" value="LIM/HOMEOBOX PROTEIN LHX"/>
    <property type="match status" value="1"/>
</dbReference>
<evidence type="ECO:0000313" key="11">
    <source>
        <dbReference type="Proteomes" id="UP001367676"/>
    </source>
</evidence>
<dbReference type="SUPFAM" id="SSF46689">
    <property type="entry name" value="Homeodomain-like"/>
    <property type="match status" value="1"/>
</dbReference>
<feature type="compositionally biased region" description="Polar residues" evidence="7">
    <location>
        <begin position="98"/>
        <end position="116"/>
    </location>
</feature>
<evidence type="ECO:0000256" key="8">
    <source>
        <dbReference type="SAM" id="Phobius"/>
    </source>
</evidence>
<accession>A0AAN9U2W2</accession>
<evidence type="ECO:0000256" key="6">
    <source>
        <dbReference type="RuleBase" id="RU000682"/>
    </source>
</evidence>
<comment type="caution">
    <text evidence="10">The sequence shown here is derived from an EMBL/GenBank/DDBJ whole genome shotgun (WGS) entry which is preliminary data.</text>
</comment>
<sequence length="230" mass="25174">MEFHRSVPEVSPLPPVLLTYLPTHNVLVQGFLLLILTLCAVLVAQSHLASTKIDLLQLTSINSLTFSGSEDEDDEESNSSASGLMKHHIHSQLHPGTPETNNNSLSAGDLQGSLSHNLIEPKIENDSEDQGSLDGDAETRDSQIENKSPEDANSGSKRRGPRTTIKAKQLEVLKNAFAQTPKPTRHIREQLAKETGLPMRVIQAIPPSFDVVTNNSDRLLLLSPPICLLW</sequence>
<dbReference type="PANTHER" id="PTHR24208:SF105">
    <property type="entry name" value="DLIM1"/>
    <property type="match status" value="1"/>
</dbReference>
<dbReference type="InterPro" id="IPR001356">
    <property type="entry name" value="HD"/>
</dbReference>
<dbReference type="PROSITE" id="PS50071">
    <property type="entry name" value="HOMEOBOX_2"/>
    <property type="match status" value="1"/>
</dbReference>
<proteinExistence type="predicted"/>
<keyword evidence="8" id="KW-0812">Transmembrane</keyword>
<reference evidence="10 11" key="1">
    <citation type="submission" date="2024-03" db="EMBL/GenBank/DDBJ databases">
        <title>Adaptation during the transition from Ophiocordyceps entomopathogen to insect associate is accompanied by gene loss and intensified selection.</title>
        <authorList>
            <person name="Ward C.M."/>
            <person name="Onetto C.A."/>
            <person name="Borneman A.R."/>
        </authorList>
    </citation>
    <scope>NUCLEOTIDE SEQUENCE [LARGE SCALE GENOMIC DNA]</scope>
    <source>
        <strain evidence="10">AWRI1</strain>
        <tissue evidence="10">Single Adult Female</tissue>
    </source>
</reference>
<dbReference type="EMBL" id="JBBCAQ010000003">
    <property type="protein sequence ID" value="KAK7605009.1"/>
    <property type="molecule type" value="Genomic_DNA"/>
</dbReference>
<evidence type="ECO:0000256" key="3">
    <source>
        <dbReference type="ARBA" id="ARBA00023155"/>
    </source>
</evidence>
<evidence type="ECO:0000256" key="2">
    <source>
        <dbReference type="ARBA" id="ARBA00023125"/>
    </source>
</evidence>
<dbReference type="InterPro" id="IPR050453">
    <property type="entry name" value="LIM_Homeobox_TF"/>
</dbReference>
<evidence type="ECO:0000256" key="7">
    <source>
        <dbReference type="SAM" id="MobiDB-lite"/>
    </source>
</evidence>
<keyword evidence="3 5" id="KW-0371">Homeobox</keyword>
<dbReference type="Proteomes" id="UP001367676">
    <property type="component" value="Unassembled WGS sequence"/>
</dbReference>
<protein>
    <recommendedName>
        <fullName evidence="9">Homeobox domain-containing protein</fullName>
    </recommendedName>
</protein>
<organism evidence="10 11">
    <name type="scientific">Parthenolecanium corni</name>
    <dbReference type="NCBI Taxonomy" id="536013"/>
    <lineage>
        <taxon>Eukaryota</taxon>
        <taxon>Metazoa</taxon>
        <taxon>Ecdysozoa</taxon>
        <taxon>Arthropoda</taxon>
        <taxon>Hexapoda</taxon>
        <taxon>Insecta</taxon>
        <taxon>Pterygota</taxon>
        <taxon>Neoptera</taxon>
        <taxon>Paraneoptera</taxon>
        <taxon>Hemiptera</taxon>
        <taxon>Sternorrhyncha</taxon>
        <taxon>Coccoidea</taxon>
        <taxon>Coccidae</taxon>
        <taxon>Parthenolecanium</taxon>
    </lineage>
</organism>
<dbReference type="GO" id="GO:0005634">
    <property type="term" value="C:nucleus"/>
    <property type="evidence" value="ECO:0007669"/>
    <property type="project" value="UniProtKB-SubCell"/>
</dbReference>
<dbReference type="SMART" id="SM00389">
    <property type="entry name" value="HOX"/>
    <property type="match status" value="1"/>
</dbReference>
<keyword evidence="2 5" id="KW-0238">DNA-binding</keyword>
<evidence type="ECO:0000259" key="9">
    <source>
        <dbReference type="PROSITE" id="PS50071"/>
    </source>
</evidence>
<feature type="transmembrane region" description="Helical" evidence="8">
    <location>
        <begin position="26"/>
        <end position="44"/>
    </location>
</feature>
<keyword evidence="8" id="KW-0472">Membrane</keyword>
<keyword evidence="4 5" id="KW-0539">Nucleus</keyword>
<dbReference type="GO" id="GO:0000981">
    <property type="term" value="F:DNA-binding transcription factor activity, RNA polymerase II-specific"/>
    <property type="evidence" value="ECO:0007669"/>
    <property type="project" value="TreeGrafter"/>
</dbReference>
<gene>
    <name evidence="10" type="ORF">V9T40_006195</name>
</gene>
<keyword evidence="11" id="KW-1185">Reference proteome</keyword>
<dbReference type="Pfam" id="PF00046">
    <property type="entry name" value="Homeodomain"/>
    <property type="match status" value="1"/>
</dbReference>
<evidence type="ECO:0000256" key="4">
    <source>
        <dbReference type="ARBA" id="ARBA00023242"/>
    </source>
</evidence>
<evidence type="ECO:0000256" key="5">
    <source>
        <dbReference type="PROSITE-ProRule" id="PRU00108"/>
    </source>
</evidence>
<evidence type="ECO:0000313" key="10">
    <source>
        <dbReference type="EMBL" id="KAK7605009.1"/>
    </source>
</evidence>
<feature type="domain" description="Homeobox" evidence="9">
    <location>
        <begin position="156"/>
        <end position="203"/>
    </location>
</feature>
<feature type="compositionally biased region" description="Basic and acidic residues" evidence="7">
    <location>
        <begin position="137"/>
        <end position="150"/>
    </location>
</feature>